<comment type="domain">
    <text evidence="7">The EXKPK motif is conserved in inositol-pentakisphosphate 2-kinases of both family 1 and 2.</text>
</comment>
<name>A0A3L8DXW5_OOCBI</name>
<evidence type="ECO:0000256" key="7">
    <source>
        <dbReference type="RuleBase" id="RU364126"/>
    </source>
</evidence>
<dbReference type="InterPro" id="IPR009286">
    <property type="entry name" value="Ins_P5_2-kin"/>
</dbReference>
<comment type="catalytic activity">
    <reaction evidence="7">
        <text>1D-myo-inositol 1,3,4,5,6-pentakisphosphate + ATP = 1D-myo-inositol hexakisphosphate + ADP + H(+)</text>
        <dbReference type="Rhea" id="RHEA:20313"/>
        <dbReference type="ChEBI" id="CHEBI:15378"/>
        <dbReference type="ChEBI" id="CHEBI:30616"/>
        <dbReference type="ChEBI" id="CHEBI:57733"/>
        <dbReference type="ChEBI" id="CHEBI:58130"/>
        <dbReference type="ChEBI" id="CHEBI:456216"/>
        <dbReference type="EC" id="2.7.1.158"/>
    </reaction>
</comment>
<dbReference type="InterPro" id="IPR043001">
    <property type="entry name" value="IP5_2-K_N_lobe"/>
</dbReference>
<dbReference type="EC" id="2.7.1.158" evidence="2 7"/>
<dbReference type="Gene3D" id="3.30.200.110">
    <property type="entry name" value="Inositol-pentakisphosphate 2-kinase, N-lobe"/>
    <property type="match status" value="1"/>
</dbReference>
<dbReference type="Proteomes" id="UP000279307">
    <property type="component" value="Chromosome 3"/>
</dbReference>
<evidence type="ECO:0000313" key="9">
    <source>
        <dbReference type="Proteomes" id="UP000279307"/>
    </source>
</evidence>
<dbReference type="GO" id="GO:0005524">
    <property type="term" value="F:ATP binding"/>
    <property type="evidence" value="ECO:0007669"/>
    <property type="project" value="UniProtKB-KW"/>
</dbReference>
<dbReference type="GO" id="GO:0035299">
    <property type="term" value="F:inositol-1,3,4,5,6-pentakisphosphate 2-kinase activity"/>
    <property type="evidence" value="ECO:0007669"/>
    <property type="project" value="UniProtKB-EC"/>
</dbReference>
<comment type="caution">
    <text evidence="8">The sequence shown here is derived from an EMBL/GenBank/DDBJ whole genome shotgun (WGS) entry which is preliminary data.</text>
</comment>
<proteinExistence type="inferred from homology"/>
<gene>
    <name evidence="8" type="ORF">DMN91_002727</name>
</gene>
<keyword evidence="6 7" id="KW-0067">ATP-binding</keyword>
<dbReference type="GO" id="GO:0032958">
    <property type="term" value="P:inositol phosphate biosynthetic process"/>
    <property type="evidence" value="ECO:0007669"/>
    <property type="project" value="TreeGrafter"/>
</dbReference>
<accession>A0A3L8DXW5</accession>
<sequence length="626" mass="71512">MFPGRVPSGIDKTAVIHKGRSGDKTMRSEEGFRARANMFFLKPVSAPVRDSKEESPLDSETGLPITPLTIGDTVYRGEGNANIVIALPHEHKVIRFRKSLPGEVSPDAGKTRVQREVRFARNVISCFLGSYMQIPEIVRYDATDIAKLSDVIRPLRPEKRRHKEITDVYVTKFSDYTFLDLQLKHDETTFRSRSTFCVEIKPKQGYLQKAGQRFPRCPYCLHQYAKLRKKSITARSNYCPFELFSGVETRMTTAVKELLRSPQNNLKIFKDGLVVYDQESSTSDLEDVLDEWFRNAAVPCTERVSHNDEFCNLVCAALTRPVAQEQLEIFVAPRPRNPSAANQVPTFCAEPSAVTRAEWCLRFVGKNCNFDGNELPKDSVLERIWNMQRVSYVSTSYIYDVYSKYAPLLNDDLMYSGLAKLDEIRTVPRALFDKPTNLVIQTEAIKDIYLEKVSKNSVTRKYDDDDFNGDHYASSEYILSTNTDRTYVNGGFVSQTEFRRGLDSRQSFYGNKRLHNQRANDDADERKANARIAAEHLSALQNYLLFATARDCSILMTFRELQPENVSRAPVKNTIKLSDQLYFLSSVRVSDLDPKSVHSIKKHRQRDVDIFDSVNSLLEENILKNG</sequence>
<dbReference type="PANTHER" id="PTHR14456">
    <property type="entry name" value="INOSITOL POLYPHOSPHATE KINASE 1"/>
    <property type="match status" value="1"/>
</dbReference>
<dbReference type="Pfam" id="PF06090">
    <property type="entry name" value="Ins_P5_2-kin"/>
    <property type="match status" value="1"/>
</dbReference>
<organism evidence="8 9">
    <name type="scientific">Ooceraea biroi</name>
    <name type="common">Clonal raider ant</name>
    <name type="synonym">Cerapachys biroi</name>
    <dbReference type="NCBI Taxonomy" id="2015173"/>
    <lineage>
        <taxon>Eukaryota</taxon>
        <taxon>Metazoa</taxon>
        <taxon>Ecdysozoa</taxon>
        <taxon>Arthropoda</taxon>
        <taxon>Hexapoda</taxon>
        <taxon>Insecta</taxon>
        <taxon>Pterygota</taxon>
        <taxon>Neoptera</taxon>
        <taxon>Endopterygota</taxon>
        <taxon>Hymenoptera</taxon>
        <taxon>Apocrita</taxon>
        <taxon>Aculeata</taxon>
        <taxon>Formicoidea</taxon>
        <taxon>Formicidae</taxon>
        <taxon>Dorylinae</taxon>
        <taxon>Ooceraea</taxon>
    </lineage>
</organism>
<dbReference type="GO" id="GO:0005634">
    <property type="term" value="C:nucleus"/>
    <property type="evidence" value="ECO:0007669"/>
    <property type="project" value="TreeGrafter"/>
</dbReference>
<evidence type="ECO:0000313" key="8">
    <source>
        <dbReference type="EMBL" id="RLU24638.1"/>
    </source>
</evidence>
<comment type="similarity">
    <text evidence="1">Belongs to the IPK1 type 2 family.</text>
</comment>
<evidence type="ECO:0000256" key="4">
    <source>
        <dbReference type="ARBA" id="ARBA00022741"/>
    </source>
</evidence>
<dbReference type="OrthoDB" id="272370at2759"/>
<comment type="function">
    <text evidence="7">Phosphorylates Ins(1,3,4,5,6)P5 at position 2 to form Ins(1,2,3,4,5,6)P6 (InsP6 or phytate).</text>
</comment>
<protein>
    <recommendedName>
        <fullName evidence="2 7">Inositol-pentakisphosphate 2-kinase</fullName>
        <ecNumber evidence="2 7">2.7.1.158</ecNumber>
    </recommendedName>
</protein>
<evidence type="ECO:0000256" key="1">
    <source>
        <dbReference type="ARBA" id="ARBA00007229"/>
    </source>
</evidence>
<dbReference type="PANTHER" id="PTHR14456:SF2">
    <property type="entry name" value="INOSITOL-PENTAKISPHOSPHATE 2-KINASE"/>
    <property type="match status" value="1"/>
</dbReference>
<keyword evidence="5 7" id="KW-0418">Kinase</keyword>
<reference evidence="8 9" key="1">
    <citation type="journal article" date="2018" name="Genome Res.">
        <title>The genomic architecture and molecular evolution of ant odorant receptors.</title>
        <authorList>
            <person name="McKenzie S.K."/>
            <person name="Kronauer D.J.C."/>
        </authorList>
    </citation>
    <scope>NUCLEOTIDE SEQUENCE [LARGE SCALE GENOMIC DNA]</scope>
    <source>
        <strain evidence="8">Clonal line C1</strain>
    </source>
</reference>
<dbReference type="AlphaFoldDB" id="A0A3L8DXW5"/>
<evidence type="ECO:0000256" key="3">
    <source>
        <dbReference type="ARBA" id="ARBA00022679"/>
    </source>
</evidence>
<keyword evidence="3 7" id="KW-0808">Transferase</keyword>
<evidence type="ECO:0000256" key="2">
    <source>
        <dbReference type="ARBA" id="ARBA00012023"/>
    </source>
</evidence>
<evidence type="ECO:0000256" key="5">
    <source>
        <dbReference type="ARBA" id="ARBA00022777"/>
    </source>
</evidence>
<evidence type="ECO:0000256" key="6">
    <source>
        <dbReference type="ARBA" id="ARBA00022840"/>
    </source>
</evidence>
<dbReference type="EMBL" id="QOIP01000003">
    <property type="protein sequence ID" value="RLU24638.1"/>
    <property type="molecule type" value="Genomic_DNA"/>
</dbReference>
<keyword evidence="4 7" id="KW-0547">Nucleotide-binding</keyword>